<dbReference type="InterPro" id="IPR036291">
    <property type="entry name" value="NAD(P)-bd_dom_sf"/>
</dbReference>
<gene>
    <name evidence="3" type="ORF">A3B25_00185</name>
</gene>
<comment type="caution">
    <text evidence="3">The sequence shown here is derived from an EMBL/GenBank/DDBJ whole genome shotgun (WGS) entry which is preliminary data.</text>
</comment>
<dbReference type="EMBL" id="MHNW01000024">
    <property type="protein sequence ID" value="OGZ53278.1"/>
    <property type="molecule type" value="Genomic_DNA"/>
</dbReference>
<accession>A0A1G2GTY7</accession>
<dbReference type="STRING" id="1802126.A3B25_00185"/>
<protein>
    <recommendedName>
        <fullName evidence="2">NAD-dependent epimerase/dehydratase domain-containing protein</fullName>
    </recommendedName>
</protein>
<dbReference type="Gene3D" id="3.90.25.10">
    <property type="entry name" value="UDP-galactose 4-epimerase, domain 1"/>
    <property type="match status" value="1"/>
</dbReference>
<evidence type="ECO:0000256" key="1">
    <source>
        <dbReference type="ARBA" id="ARBA00007637"/>
    </source>
</evidence>
<dbReference type="Proteomes" id="UP000179106">
    <property type="component" value="Unassembled WGS sequence"/>
</dbReference>
<evidence type="ECO:0000313" key="4">
    <source>
        <dbReference type="Proteomes" id="UP000179106"/>
    </source>
</evidence>
<proteinExistence type="inferred from homology"/>
<dbReference type="AlphaFoldDB" id="A0A1G2GTY7"/>
<dbReference type="PANTHER" id="PTHR43000">
    <property type="entry name" value="DTDP-D-GLUCOSE 4,6-DEHYDRATASE-RELATED"/>
    <property type="match status" value="1"/>
</dbReference>
<feature type="domain" description="NAD-dependent epimerase/dehydratase" evidence="2">
    <location>
        <begin position="6"/>
        <end position="237"/>
    </location>
</feature>
<evidence type="ECO:0000313" key="3">
    <source>
        <dbReference type="EMBL" id="OGZ53278.1"/>
    </source>
</evidence>
<dbReference type="InterPro" id="IPR001509">
    <property type="entry name" value="Epimerase_deHydtase"/>
</dbReference>
<dbReference type="Gene3D" id="3.40.50.720">
    <property type="entry name" value="NAD(P)-binding Rossmann-like Domain"/>
    <property type="match status" value="1"/>
</dbReference>
<reference evidence="3 4" key="1">
    <citation type="journal article" date="2016" name="Nat. Commun.">
        <title>Thousands of microbial genomes shed light on interconnected biogeochemical processes in an aquifer system.</title>
        <authorList>
            <person name="Anantharaman K."/>
            <person name="Brown C.T."/>
            <person name="Hug L.A."/>
            <person name="Sharon I."/>
            <person name="Castelle C.J."/>
            <person name="Probst A.J."/>
            <person name="Thomas B.C."/>
            <person name="Singh A."/>
            <person name="Wilkins M.J."/>
            <person name="Karaoz U."/>
            <person name="Brodie E.L."/>
            <person name="Williams K.H."/>
            <person name="Hubbard S.S."/>
            <person name="Banfield J.F."/>
        </authorList>
    </citation>
    <scope>NUCLEOTIDE SEQUENCE [LARGE SCALE GENOMIC DNA]</scope>
</reference>
<dbReference type="SUPFAM" id="SSF51735">
    <property type="entry name" value="NAD(P)-binding Rossmann-fold domains"/>
    <property type="match status" value="1"/>
</dbReference>
<name>A0A1G2GTY7_9BACT</name>
<organism evidence="3 4">
    <name type="scientific">Candidatus Ryanbacteria bacterium RIFCSPLOWO2_01_FULL_48_26</name>
    <dbReference type="NCBI Taxonomy" id="1802126"/>
    <lineage>
        <taxon>Bacteria</taxon>
        <taxon>Candidatus Ryaniibacteriota</taxon>
    </lineage>
</organism>
<dbReference type="Pfam" id="PF01370">
    <property type="entry name" value="Epimerase"/>
    <property type="match status" value="1"/>
</dbReference>
<comment type="similarity">
    <text evidence="1">Belongs to the NAD(P)-dependent epimerase/dehydratase family.</text>
</comment>
<sequence>MTKKKVLIFGAAGFVGSNLVRKSLAEDAEVTAVDSLEPLLKSTMDSLAPVLPRINFIKGDIRDQQLLKQVVPDQDIIFNCAAQTSHPLSVQNPVWDTTITCIGQLRLLEAMRDYNPNAVLVYPSSSTVIGKAVGDVIDESHGERPLDIYSANKGVAEKYCRIFHKVYDLKSVVLRFPNLYGPLGKNDPAFGFINYFIHQAAADKPIEIWGEGLQTRNAMFVDDATDIMWQAAYNPKLVGETYFAVHHDHHTVREVADMIVNVFGRGKIDLKPWPDFRKRIEIEHVLFSGAKLHYHTNWRPQYSLPEGLRLTKQRMEGGY</sequence>
<evidence type="ECO:0000259" key="2">
    <source>
        <dbReference type="Pfam" id="PF01370"/>
    </source>
</evidence>